<dbReference type="EnsemblPlants" id="EMT00237">
    <property type="protein sequence ID" value="EMT00237"/>
    <property type="gene ID" value="F775_22160"/>
</dbReference>
<dbReference type="PANTHER" id="PTHR33110">
    <property type="entry name" value="F-BOX/KELCH-REPEAT PROTEIN-RELATED"/>
    <property type="match status" value="1"/>
</dbReference>
<reference evidence="2" key="1">
    <citation type="submission" date="2015-06" db="UniProtKB">
        <authorList>
            <consortium name="EnsemblPlants"/>
        </authorList>
    </citation>
    <scope>IDENTIFICATION</scope>
</reference>
<dbReference type="PANTHER" id="PTHR33110:SF78">
    <property type="entry name" value="OS06G0148900 PROTEIN"/>
    <property type="match status" value="1"/>
</dbReference>
<sequence length="139" mass="16290">MSNENMDQFYAGTIRYYLVASGDRLLMVKQKREMLIWTKSLVFPDRFEVLEAVDLSSGHGRWREMNTLMGRALFLSEGCSESLPVTADQDFGPREDCIYFLSERRRILSEERAWKQAGLLKGDFESFFQELLVCVRREE</sequence>
<proteinExistence type="predicted"/>
<organism evidence="2">
    <name type="scientific">Aegilops tauschii</name>
    <name type="common">Tausch's goatgrass</name>
    <name type="synonym">Aegilops squarrosa</name>
    <dbReference type="NCBI Taxonomy" id="37682"/>
    <lineage>
        <taxon>Eukaryota</taxon>
        <taxon>Viridiplantae</taxon>
        <taxon>Streptophyta</taxon>
        <taxon>Embryophyta</taxon>
        <taxon>Tracheophyta</taxon>
        <taxon>Spermatophyta</taxon>
        <taxon>Magnoliopsida</taxon>
        <taxon>Liliopsida</taxon>
        <taxon>Poales</taxon>
        <taxon>Poaceae</taxon>
        <taxon>BOP clade</taxon>
        <taxon>Pooideae</taxon>
        <taxon>Triticodae</taxon>
        <taxon>Triticeae</taxon>
        <taxon>Triticinae</taxon>
        <taxon>Aegilops</taxon>
    </lineage>
</organism>
<evidence type="ECO:0000313" key="2">
    <source>
        <dbReference type="EnsemblPlants" id="EMT00237"/>
    </source>
</evidence>
<evidence type="ECO:0000259" key="1">
    <source>
        <dbReference type="Pfam" id="PF03478"/>
    </source>
</evidence>
<dbReference type="AlphaFoldDB" id="R7W187"/>
<dbReference type="InterPro" id="IPR005174">
    <property type="entry name" value="KIB1-4_b-propeller"/>
</dbReference>
<protein>
    <recommendedName>
        <fullName evidence="1">KIB1-4 beta-propeller domain-containing protein</fullName>
    </recommendedName>
</protein>
<dbReference type="Pfam" id="PF03478">
    <property type="entry name" value="Beta-prop_KIB1-4"/>
    <property type="match status" value="1"/>
</dbReference>
<accession>R7W187</accession>
<name>R7W187_AEGTA</name>
<feature type="domain" description="KIB1-4 beta-propeller" evidence="1">
    <location>
        <begin position="14"/>
        <end position="102"/>
    </location>
</feature>